<dbReference type="PANTHER" id="PTHR39948:SF1">
    <property type="entry name" value="GEO11419P1"/>
    <property type="match status" value="1"/>
</dbReference>
<sequence length="73" mass="8132">MACGWLFSIIWFIVLILLAWPIGFIAGFLYVLLTPFTVCCLCMRTITDFILKGVHLPRTVAGYMVAGKSCSDI</sequence>
<organism evidence="2">
    <name type="scientific">Amphimedon queenslandica</name>
    <name type="common">Sponge</name>
    <dbReference type="NCBI Taxonomy" id="400682"/>
    <lineage>
        <taxon>Eukaryota</taxon>
        <taxon>Metazoa</taxon>
        <taxon>Porifera</taxon>
        <taxon>Demospongiae</taxon>
        <taxon>Heteroscleromorpha</taxon>
        <taxon>Haplosclerida</taxon>
        <taxon>Niphatidae</taxon>
        <taxon>Amphimedon</taxon>
    </lineage>
</organism>
<keyword evidence="1" id="KW-1133">Transmembrane helix</keyword>
<reference evidence="2" key="1">
    <citation type="submission" date="2017-05" db="UniProtKB">
        <authorList>
            <consortium name="EnsemblMetazoa"/>
        </authorList>
    </citation>
    <scope>IDENTIFICATION</scope>
</reference>
<keyword evidence="1" id="KW-0812">Transmembrane</keyword>
<evidence type="ECO:0000256" key="1">
    <source>
        <dbReference type="SAM" id="Phobius"/>
    </source>
</evidence>
<name>A0A1X7VV43_AMPQE</name>
<dbReference type="EnsemblMetazoa" id="Aqu2.1.43740_001">
    <property type="protein sequence ID" value="Aqu2.1.43740_001"/>
    <property type="gene ID" value="Aqu2.1.43740"/>
</dbReference>
<keyword evidence="1" id="KW-0472">Membrane</keyword>
<protein>
    <submittedName>
        <fullName evidence="2">Uncharacterized protein</fullName>
    </submittedName>
</protein>
<dbReference type="InParanoid" id="A0A1X7VV43"/>
<evidence type="ECO:0000313" key="2">
    <source>
        <dbReference type="EnsemblMetazoa" id="Aqu2.1.43740_001"/>
    </source>
</evidence>
<accession>A0A1X7VV43</accession>
<dbReference type="AlphaFoldDB" id="A0A1X7VV43"/>
<proteinExistence type="predicted"/>
<dbReference type="PANTHER" id="PTHR39948">
    <property type="entry name" value="GEO11419P1"/>
    <property type="match status" value="1"/>
</dbReference>
<feature type="transmembrane region" description="Helical" evidence="1">
    <location>
        <begin position="6"/>
        <end position="33"/>
    </location>
</feature>